<dbReference type="AlphaFoldDB" id="A0A1H5RP25"/>
<proteinExistence type="inferred from homology"/>
<dbReference type="InterPro" id="IPR051910">
    <property type="entry name" value="ComF/GntX_DNA_util-trans"/>
</dbReference>
<dbReference type="RefSeq" id="WP_103895150.1">
    <property type="nucleotide sequence ID" value="NZ_FNUK01000001.1"/>
</dbReference>
<reference evidence="4" key="1">
    <citation type="submission" date="2016-10" db="EMBL/GenBank/DDBJ databases">
        <authorList>
            <person name="Varghese N."/>
            <person name="Submissions S."/>
        </authorList>
    </citation>
    <scope>NUCLEOTIDE SEQUENCE [LARGE SCALE GENOMIC DNA]</scope>
    <source>
        <strain evidence="4">DSM 5463</strain>
    </source>
</reference>
<dbReference type="InterPro" id="IPR000836">
    <property type="entry name" value="PRTase_dom"/>
</dbReference>
<dbReference type="Proteomes" id="UP000242850">
    <property type="component" value="Unassembled WGS sequence"/>
</dbReference>
<dbReference type="EMBL" id="FNUK01000001">
    <property type="protein sequence ID" value="SEF39478.1"/>
    <property type="molecule type" value="Genomic_DNA"/>
</dbReference>
<comment type="similarity">
    <text evidence="1">Belongs to the ComF/GntX family.</text>
</comment>
<dbReference type="OrthoDB" id="9779910at2"/>
<dbReference type="InterPro" id="IPR029057">
    <property type="entry name" value="PRTase-like"/>
</dbReference>
<protein>
    <submittedName>
        <fullName evidence="3">Competence protein ComFC</fullName>
    </submittedName>
</protein>
<dbReference type="Pfam" id="PF00156">
    <property type="entry name" value="Pribosyltran"/>
    <property type="match status" value="1"/>
</dbReference>
<dbReference type="CDD" id="cd06223">
    <property type="entry name" value="PRTases_typeI"/>
    <property type="match status" value="1"/>
</dbReference>
<dbReference type="Gene3D" id="3.40.50.2020">
    <property type="match status" value="1"/>
</dbReference>
<evidence type="ECO:0000256" key="1">
    <source>
        <dbReference type="ARBA" id="ARBA00008007"/>
    </source>
</evidence>
<dbReference type="PANTHER" id="PTHR47505">
    <property type="entry name" value="DNA UTILIZATION PROTEIN YHGH"/>
    <property type="match status" value="1"/>
</dbReference>
<sequence>MGKRICEALNCLIEVLFPDKKFCLYCGKLEEYRFGLCNFCYAEVLKNKMTNKILRQYPLKVSFDEAYSVFRYEKMARDIIIKLKYKEKIELSLVIAYFMKELLDELNLKFDCIVPVPIFKSKKSKRGFNQALAIADNLSRLTFVPVLDCVEKIKNTKSQTLFNDFDRWYNVKEVFKCKKDLTGKTVLLVDDVFTTGATAHYVSCALKECNAKKVIVLTFAS</sequence>
<feature type="domain" description="Phosphoribosyltransferase" evidence="2">
    <location>
        <begin position="167"/>
        <end position="219"/>
    </location>
</feature>
<dbReference type="SUPFAM" id="SSF53271">
    <property type="entry name" value="PRTase-like"/>
    <property type="match status" value="1"/>
</dbReference>
<dbReference type="PANTHER" id="PTHR47505:SF1">
    <property type="entry name" value="DNA UTILIZATION PROTEIN YHGH"/>
    <property type="match status" value="1"/>
</dbReference>
<accession>A0A1H5RP25</accession>
<organism evidence="3 4">
    <name type="scientific">Caloramator fervidus</name>
    <dbReference type="NCBI Taxonomy" id="29344"/>
    <lineage>
        <taxon>Bacteria</taxon>
        <taxon>Bacillati</taxon>
        <taxon>Bacillota</taxon>
        <taxon>Clostridia</taxon>
        <taxon>Eubacteriales</taxon>
        <taxon>Clostridiaceae</taxon>
        <taxon>Caloramator</taxon>
    </lineage>
</organism>
<gene>
    <name evidence="3" type="ORF">SAMN05660865_00120</name>
</gene>
<evidence type="ECO:0000313" key="3">
    <source>
        <dbReference type="EMBL" id="SEF39478.1"/>
    </source>
</evidence>
<name>A0A1H5RP25_9CLOT</name>
<keyword evidence="4" id="KW-1185">Reference proteome</keyword>
<evidence type="ECO:0000259" key="2">
    <source>
        <dbReference type="Pfam" id="PF00156"/>
    </source>
</evidence>
<evidence type="ECO:0000313" key="4">
    <source>
        <dbReference type="Proteomes" id="UP000242850"/>
    </source>
</evidence>